<protein>
    <recommendedName>
        <fullName evidence="6">Lipoprotein</fullName>
    </recommendedName>
</protein>
<evidence type="ECO:0008006" key="6">
    <source>
        <dbReference type="Google" id="ProtNLM"/>
    </source>
</evidence>
<feature type="signal peptide" evidence="1">
    <location>
        <begin position="1"/>
        <end position="25"/>
    </location>
</feature>
<sequence>MSQNPQVGAVARGVLLAAWMTGALAHAHQTPPGDVYPNVTRSDQGFVVTYRSSIDGRSFSQPYGLDGKPSTEAQVIPASKAPPSFRTANRWPRVPGMSAETEQAVLRRVFLGYGTSTAIVSDGANVEWIHIYRGEALRCHLRIASLEQRCAAFGRILDGPMGIELIAEPLQQGSERGVFWINEYYQLVFSTWTPYSYGPVRTRLVWNEFGPETSLSSAVNGDVALVAAHVPNQKGLFQIQTWTVRWPARPGTPGK</sequence>
<evidence type="ECO:0000313" key="3">
    <source>
        <dbReference type="EMBL" id="REG24615.1"/>
    </source>
</evidence>
<keyword evidence="5" id="KW-1185">Reference proteome</keyword>
<proteinExistence type="predicted"/>
<dbReference type="AlphaFoldDB" id="A0AAC8TCJ7"/>
<evidence type="ECO:0000313" key="2">
    <source>
        <dbReference type="EMBL" id="AKJ01067.1"/>
    </source>
</evidence>
<reference evidence="3 5" key="2">
    <citation type="submission" date="2018-08" db="EMBL/GenBank/DDBJ databases">
        <title>Genomic Encyclopedia of Archaeal and Bacterial Type Strains, Phase II (KMG-II): from individual species to whole genera.</title>
        <authorList>
            <person name="Goeker M."/>
        </authorList>
    </citation>
    <scope>NUCLEOTIDE SEQUENCE [LARGE SCALE GENOMIC DNA]</scope>
    <source>
        <strain evidence="3 5">DSM 2261</strain>
    </source>
</reference>
<dbReference type="Proteomes" id="UP000035579">
    <property type="component" value="Chromosome"/>
</dbReference>
<keyword evidence="1" id="KW-0732">Signal</keyword>
<name>A0AAC8TCJ7_9BACT</name>
<evidence type="ECO:0000313" key="5">
    <source>
        <dbReference type="Proteomes" id="UP000256345"/>
    </source>
</evidence>
<dbReference type="KEGG" id="age:AA314_02693"/>
<accession>A0AAC8TCJ7</accession>
<evidence type="ECO:0000313" key="4">
    <source>
        <dbReference type="Proteomes" id="UP000035579"/>
    </source>
</evidence>
<dbReference type="RefSeq" id="WP_147333167.1">
    <property type="nucleotide sequence ID" value="NZ_CP011509.1"/>
</dbReference>
<evidence type="ECO:0000256" key="1">
    <source>
        <dbReference type="SAM" id="SignalP"/>
    </source>
</evidence>
<gene>
    <name evidence="2" type="ORF">AA314_02693</name>
    <name evidence="3" type="ORF">ATI61_114224</name>
</gene>
<feature type="chain" id="PRO_5042231275" description="Lipoprotein" evidence="1">
    <location>
        <begin position="26"/>
        <end position="255"/>
    </location>
</feature>
<dbReference type="EMBL" id="CP011509">
    <property type="protein sequence ID" value="AKJ01067.1"/>
    <property type="molecule type" value="Genomic_DNA"/>
</dbReference>
<organism evidence="2 4">
    <name type="scientific">Archangium gephyra</name>
    <dbReference type="NCBI Taxonomy" id="48"/>
    <lineage>
        <taxon>Bacteria</taxon>
        <taxon>Pseudomonadati</taxon>
        <taxon>Myxococcota</taxon>
        <taxon>Myxococcia</taxon>
        <taxon>Myxococcales</taxon>
        <taxon>Cystobacterineae</taxon>
        <taxon>Archangiaceae</taxon>
        <taxon>Archangium</taxon>
    </lineage>
</organism>
<dbReference type="EMBL" id="QUMU01000014">
    <property type="protein sequence ID" value="REG24615.1"/>
    <property type="molecule type" value="Genomic_DNA"/>
</dbReference>
<reference evidence="2 4" key="1">
    <citation type="submission" date="2015-05" db="EMBL/GenBank/DDBJ databases">
        <title>Genome assembly of Archangium gephyra DSM 2261.</title>
        <authorList>
            <person name="Sharma G."/>
            <person name="Subramanian S."/>
        </authorList>
    </citation>
    <scope>NUCLEOTIDE SEQUENCE [LARGE SCALE GENOMIC DNA]</scope>
    <source>
        <strain evidence="2 4">DSM 2261</strain>
    </source>
</reference>
<dbReference type="Proteomes" id="UP000256345">
    <property type="component" value="Unassembled WGS sequence"/>
</dbReference>